<evidence type="ECO:0000256" key="1">
    <source>
        <dbReference type="ARBA" id="ARBA00004123"/>
    </source>
</evidence>
<sequence length="471" mass="50521">MSSQGTPRKFSEKIAILQRKQNEEEDAFAKVMRDVRSITSHDPPPTAQDQNANASNQQLLPGQWNRPGGSLPNVHQIVQNQPTGQWGYWEAPSGQRGRSPGGGSHYHPYKPSRSQERVPPLHHHYAPYPPVPPQHLQPPEYANFYRARSDPMLHSAAPHSHPAYYGGPPGYPMGMPPGMGPPMMNGMGPPPPPMGHPHMGQPGPMGMGPMGQPPPQMGPPPHMNGPQQPPNSINMQSIQQVVHQMQPGPSGGGPPQMGSPMQGMSPAATPPHQQQQNSVQSPMGMNNSMQGSPMGSQMGSPMHHPSGHAGMPGSGGPLSPIDDHRIMELCSPFEGGDGIVGSLPNVSSMVHQHPHLQNCYHPPIGQRHSTGCVRLGAPLSSAQDQSHSAPTSPQQFSEHQHAPVWPNNRNFSNSPEVIDIPNIVLTGADGGAGELDCFQDLADLHLDPTEMQMLCNGAAPDLLSETQLLKN</sequence>
<evidence type="ECO:0000256" key="6">
    <source>
        <dbReference type="ARBA" id="ARBA00023015"/>
    </source>
</evidence>
<evidence type="ECO:0000256" key="2">
    <source>
        <dbReference type="ARBA" id="ARBA00004496"/>
    </source>
</evidence>
<dbReference type="GO" id="GO:0005737">
    <property type="term" value="C:cytoplasm"/>
    <property type="evidence" value="ECO:0007669"/>
    <property type="project" value="UniProtKB-SubCell"/>
</dbReference>
<accession>A0AAF3F222</accession>
<feature type="compositionally biased region" description="Polar residues" evidence="10">
    <location>
        <begin position="271"/>
        <end position="299"/>
    </location>
</feature>
<dbReference type="Pfam" id="PF12884">
    <property type="entry name" value="TORC_N"/>
    <property type="match status" value="1"/>
</dbReference>
<feature type="compositionally biased region" description="Polar residues" evidence="10">
    <location>
        <begin position="380"/>
        <end position="397"/>
    </location>
</feature>
<dbReference type="InterPro" id="IPR024783">
    <property type="entry name" value="TORC_N"/>
</dbReference>
<dbReference type="GO" id="GO:0008140">
    <property type="term" value="F:cAMP response element binding protein binding"/>
    <property type="evidence" value="ECO:0007669"/>
    <property type="project" value="InterPro"/>
</dbReference>
<dbReference type="PANTHER" id="PTHR13589">
    <property type="entry name" value="CREB-REGULATED TRANSCRIPTION COACTIVATOR"/>
    <property type="match status" value="1"/>
</dbReference>
<protein>
    <submittedName>
        <fullName evidence="13">Transducer of regulated CREB activity N-terminal domain-containing protein</fullName>
    </submittedName>
</protein>
<keyword evidence="6" id="KW-0805">Transcription regulation</keyword>
<evidence type="ECO:0000256" key="4">
    <source>
        <dbReference type="ARBA" id="ARBA00022490"/>
    </source>
</evidence>
<keyword evidence="5" id="KW-0597">Phosphoprotein</keyword>
<feature type="region of interest" description="Disordered" evidence="10">
    <location>
        <begin position="190"/>
        <end position="321"/>
    </location>
</feature>
<evidence type="ECO:0000256" key="10">
    <source>
        <dbReference type="SAM" id="MobiDB-lite"/>
    </source>
</evidence>
<feature type="compositionally biased region" description="Low complexity" evidence="10">
    <location>
        <begin position="47"/>
        <end position="58"/>
    </location>
</feature>
<evidence type="ECO:0000256" key="5">
    <source>
        <dbReference type="ARBA" id="ARBA00022553"/>
    </source>
</evidence>
<evidence type="ECO:0000256" key="3">
    <source>
        <dbReference type="ARBA" id="ARBA00007167"/>
    </source>
</evidence>
<evidence type="ECO:0000256" key="9">
    <source>
        <dbReference type="ARBA" id="ARBA00023242"/>
    </source>
</evidence>
<name>A0AAF3F222_9BILA</name>
<evidence type="ECO:0000259" key="11">
    <source>
        <dbReference type="Pfam" id="PF12884"/>
    </source>
</evidence>
<feature type="domain" description="Transducer of regulated CREB activity N-terminal" evidence="11">
    <location>
        <begin position="6"/>
        <end position="72"/>
    </location>
</feature>
<feature type="region of interest" description="Disordered" evidence="10">
    <location>
        <begin position="33"/>
        <end position="123"/>
    </location>
</feature>
<feature type="compositionally biased region" description="Pro residues" evidence="10">
    <location>
        <begin position="211"/>
        <end position="229"/>
    </location>
</feature>
<feature type="region of interest" description="Disordered" evidence="10">
    <location>
        <begin position="380"/>
        <end position="402"/>
    </location>
</feature>
<feature type="compositionally biased region" description="Polar residues" evidence="10">
    <location>
        <begin position="232"/>
        <end position="243"/>
    </location>
</feature>
<keyword evidence="9" id="KW-0539">Nucleus</keyword>
<keyword evidence="7" id="KW-0010">Activator</keyword>
<dbReference type="GO" id="GO:0005634">
    <property type="term" value="C:nucleus"/>
    <property type="evidence" value="ECO:0007669"/>
    <property type="project" value="UniProtKB-SubCell"/>
</dbReference>
<dbReference type="InterPro" id="IPR024786">
    <property type="entry name" value="TORC"/>
</dbReference>
<dbReference type="AlphaFoldDB" id="A0AAF3F222"/>
<comment type="similarity">
    <text evidence="3">Belongs to the TORC family.</text>
</comment>
<dbReference type="PANTHER" id="PTHR13589:SF15">
    <property type="entry name" value="CREB-REGULATED TRANSCRIPTION COACTIVATOR, ISOFORM B"/>
    <property type="match status" value="1"/>
</dbReference>
<feature type="compositionally biased region" description="Low complexity" evidence="10">
    <location>
        <begin position="256"/>
        <end position="266"/>
    </location>
</feature>
<keyword evidence="8" id="KW-0804">Transcription</keyword>
<evidence type="ECO:0000313" key="13">
    <source>
        <dbReference type="WBParaSite" id="MBELARI_LOCUS20590"/>
    </source>
</evidence>
<dbReference type="Proteomes" id="UP000887575">
    <property type="component" value="Unassembled WGS sequence"/>
</dbReference>
<keyword evidence="4" id="KW-0963">Cytoplasm</keyword>
<organism evidence="12 13">
    <name type="scientific">Mesorhabditis belari</name>
    <dbReference type="NCBI Taxonomy" id="2138241"/>
    <lineage>
        <taxon>Eukaryota</taxon>
        <taxon>Metazoa</taxon>
        <taxon>Ecdysozoa</taxon>
        <taxon>Nematoda</taxon>
        <taxon>Chromadorea</taxon>
        <taxon>Rhabditida</taxon>
        <taxon>Rhabditina</taxon>
        <taxon>Rhabditomorpha</taxon>
        <taxon>Rhabditoidea</taxon>
        <taxon>Rhabditidae</taxon>
        <taxon>Mesorhabditinae</taxon>
        <taxon>Mesorhabditis</taxon>
    </lineage>
</organism>
<evidence type="ECO:0000256" key="8">
    <source>
        <dbReference type="ARBA" id="ARBA00023163"/>
    </source>
</evidence>
<comment type="subcellular location">
    <subcellularLocation>
        <location evidence="2">Cytoplasm</location>
    </subcellularLocation>
    <subcellularLocation>
        <location evidence="1">Nucleus</location>
    </subcellularLocation>
</comment>
<dbReference type="WBParaSite" id="MBELARI_LOCUS20590">
    <property type="protein sequence ID" value="MBELARI_LOCUS20590"/>
    <property type="gene ID" value="MBELARI_LOCUS20590"/>
</dbReference>
<proteinExistence type="inferred from homology"/>
<evidence type="ECO:0000256" key="7">
    <source>
        <dbReference type="ARBA" id="ARBA00023159"/>
    </source>
</evidence>
<keyword evidence="12" id="KW-1185">Reference proteome</keyword>
<dbReference type="GO" id="GO:0051289">
    <property type="term" value="P:protein homotetramerization"/>
    <property type="evidence" value="ECO:0007669"/>
    <property type="project" value="InterPro"/>
</dbReference>
<evidence type="ECO:0000313" key="12">
    <source>
        <dbReference type="Proteomes" id="UP000887575"/>
    </source>
</evidence>
<reference evidence="13" key="1">
    <citation type="submission" date="2024-02" db="UniProtKB">
        <authorList>
            <consortium name="WormBaseParasite"/>
        </authorList>
    </citation>
    <scope>IDENTIFICATION</scope>
</reference>
<dbReference type="GO" id="GO:0045944">
    <property type="term" value="P:positive regulation of transcription by RNA polymerase II"/>
    <property type="evidence" value="ECO:0007669"/>
    <property type="project" value="TreeGrafter"/>
</dbReference>